<name>A0A0L6VGJ1_9BASI</name>
<organism evidence="2 3">
    <name type="scientific">Puccinia sorghi</name>
    <dbReference type="NCBI Taxonomy" id="27349"/>
    <lineage>
        <taxon>Eukaryota</taxon>
        <taxon>Fungi</taxon>
        <taxon>Dikarya</taxon>
        <taxon>Basidiomycota</taxon>
        <taxon>Pucciniomycotina</taxon>
        <taxon>Pucciniomycetes</taxon>
        <taxon>Pucciniales</taxon>
        <taxon>Pucciniaceae</taxon>
        <taxon>Puccinia</taxon>
    </lineage>
</organism>
<dbReference type="AlphaFoldDB" id="A0A0L6VGJ1"/>
<proteinExistence type="predicted"/>
<dbReference type="Proteomes" id="UP000037035">
    <property type="component" value="Unassembled WGS sequence"/>
</dbReference>
<sequence>MQHQPAAPLGNWGVGASPPPRNWPDSNKQDILDWLLFPDVKKQRRISLGCQQSPQEQHNALTNVFPDSKAHLCAWHIKNNTIKN</sequence>
<dbReference type="VEuPathDB" id="FungiDB:VP01_1777g2"/>
<reference evidence="2 3" key="1">
    <citation type="submission" date="2015-08" db="EMBL/GenBank/DDBJ databases">
        <title>Next Generation Sequencing and Analysis of the Genome of Puccinia sorghi L Schw, the Causal Agent of Maize Common Rust.</title>
        <authorList>
            <person name="Rochi L."/>
            <person name="Burguener G."/>
            <person name="Darino M."/>
            <person name="Turjanski A."/>
            <person name="Kreff E."/>
            <person name="Dieguez M.J."/>
            <person name="Sacco F."/>
        </authorList>
    </citation>
    <scope>NUCLEOTIDE SEQUENCE [LARGE SCALE GENOMIC DNA]</scope>
    <source>
        <strain evidence="2 3">RO10H11247</strain>
    </source>
</reference>
<evidence type="ECO:0008006" key="4">
    <source>
        <dbReference type="Google" id="ProtNLM"/>
    </source>
</evidence>
<comment type="caution">
    <text evidence="2">The sequence shown here is derived from an EMBL/GenBank/DDBJ whole genome shotgun (WGS) entry which is preliminary data.</text>
</comment>
<dbReference type="EMBL" id="LAVV01006589">
    <property type="protein sequence ID" value="KNZ59240.1"/>
    <property type="molecule type" value="Genomic_DNA"/>
</dbReference>
<feature type="region of interest" description="Disordered" evidence="1">
    <location>
        <begin position="1"/>
        <end position="28"/>
    </location>
</feature>
<evidence type="ECO:0000313" key="2">
    <source>
        <dbReference type="EMBL" id="KNZ59240.1"/>
    </source>
</evidence>
<keyword evidence="3" id="KW-1185">Reference proteome</keyword>
<protein>
    <recommendedName>
        <fullName evidence="4">MULE transposase domain-containing protein</fullName>
    </recommendedName>
</protein>
<evidence type="ECO:0000256" key="1">
    <source>
        <dbReference type="SAM" id="MobiDB-lite"/>
    </source>
</evidence>
<gene>
    <name evidence="2" type="ORF">VP01_1777g2</name>
</gene>
<evidence type="ECO:0000313" key="3">
    <source>
        <dbReference type="Proteomes" id="UP000037035"/>
    </source>
</evidence>
<accession>A0A0L6VGJ1</accession>